<dbReference type="SUPFAM" id="SSF54593">
    <property type="entry name" value="Glyoxalase/Bleomycin resistance protein/Dihydroxybiphenyl dioxygenase"/>
    <property type="match status" value="1"/>
</dbReference>
<name>A0ABX9Y0W6_MICCH</name>
<dbReference type="RefSeq" id="WP_069087194.1">
    <property type="nucleotide sequence ID" value="NZ_JBFAAK010000069.1"/>
</dbReference>
<dbReference type="Gene3D" id="3.10.180.10">
    <property type="entry name" value="2,3-Dihydroxybiphenyl 1,2-Dioxygenase, domain 1"/>
    <property type="match status" value="1"/>
</dbReference>
<evidence type="ECO:0008006" key="3">
    <source>
        <dbReference type="Google" id="ProtNLM"/>
    </source>
</evidence>
<dbReference type="Proteomes" id="UP000274694">
    <property type="component" value="Unassembled WGS sequence"/>
</dbReference>
<proteinExistence type="predicted"/>
<accession>A0ABX9Y0W6</accession>
<organism evidence="1 2">
    <name type="scientific">Micromonospora chalcea</name>
    <dbReference type="NCBI Taxonomy" id="1874"/>
    <lineage>
        <taxon>Bacteria</taxon>
        <taxon>Bacillati</taxon>
        <taxon>Actinomycetota</taxon>
        <taxon>Actinomycetes</taxon>
        <taxon>Micromonosporales</taxon>
        <taxon>Micromonosporaceae</taxon>
        <taxon>Micromonospora</taxon>
    </lineage>
</organism>
<keyword evidence="2" id="KW-1185">Reference proteome</keyword>
<evidence type="ECO:0000313" key="1">
    <source>
        <dbReference type="EMBL" id="RQW91040.1"/>
    </source>
</evidence>
<comment type="caution">
    <text evidence="1">The sequence shown here is derived from an EMBL/GenBank/DDBJ whole genome shotgun (WGS) entry which is preliminary data.</text>
</comment>
<dbReference type="InterPro" id="IPR029068">
    <property type="entry name" value="Glyas_Bleomycin-R_OHBP_Dase"/>
</dbReference>
<sequence>MANETTIPLLPCRSLDDVAPFYQALGFEVTHRQERPNPYLALRREDLNLHFFGMAGFDPADSYGSCLVVVDDLTVLHRAFADGMRATYGKVLVAGVPRMTRPRPRRNQDGHSGFSIVDPGGNWIRFVARASTPDADDDRGGLARTLGNAVVQGDSRGNPAQAARILDGALARPDAADDPAVLVEALVYRAEMALQLGEPEAARERVRQARSVPLDDESRVRLADTLRHAEELLTALPTA</sequence>
<dbReference type="EMBL" id="QGTA01000211">
    <property type="protein sequence ID" value="RQW91040.1"/>
    <property type="molecule type" value="Genomic_DNA"/>
</dbReference>
<protein>
    <recommendedName>
        <fullName evidence="3">VOC family protein</fullName>
    </recommendedName>
</protein>
<gene>
    <name evidence="1" type="ORF">DLJ60_18595</name>
</gene>
<evidence type="ECO:0000313" key="2">
    <source>
        <dbReference type="Proteomes" id="UP000274694"/>
    </source>
</evidence>
<reference evidence="1 2" key="1">
    <citation type="submission" date="2018-05" db="EMBL/GenBank/DDBJ databases">
        <title>Micromonospora from Atacama Desert.</title>
        <authorList>
            <person name="Carro L."/>
            <person name="Goodfellow M."/>
            <person name="Klenk H.-P."/>
        </authorList>
    </citation>
    <scope>NUCLEOTIDE SEQUENCE [LARGE SCALE GENOMIC DNA]</scope>
    <source>
        <strain evidence="1 2">LB41</strain>
    </source>
</reference>